<reference evidence="3" key="1">
    <citation type="submission" date="2023-07" db="EMBL/GenBank/DDBJ databases">
        <title>A draft genome of Kazachstania heterogenica Y-27499.</title>
        <authorList>
            <person name="Donic C."/>
            <person name="Kralova J.S."/>
            <person name="Fidel L."/>
            <person name="Ben-Dor S."/>
            <person name="Jung S."/>
        </authorList>
    </citation>
    <scope>NUCLEOTIDE SEQUENCE [LARGE SCALE GENOMIC DNA]</scope>
    <source>
        <strain evidence="3">Y27499</strain>
    </source>
</reference>
<sequence>MECFSPCDDAPEKVTHIINEFHSCNDEDIKYMILKKSIHWSTVDDLTLYLNEIIIPIFEGGDSDLIDLLSFQILPHIFKNDLELFINIVFEPLLRLFVNLSDEFRKLSILQCLKKVLDICMKKHKNLALQIKVNKNYVMLYEQILKVDDFHINHRIMYRDILRLLIHIIYKTEVPVDLMINILKDTSGESKFDTTTYKLLNDSFEFVNYGNILSISELITLPQLSVLSEKWYKFNNIPTIYEKFMTNNVEKFTKRPDELYNFLTIISNMKPFFMFESYKSGKHLVNWEHVQKLIDYLGKIKNQLLYIIEKRSGYPINDETRSNENRKELYDVDIAQENYLNELQFSINDFEEEENPFNIEDDHNNIRVSAEENNDCYLSKNVSKIDDILQDLNIFDHSVTGDTILENSMWAEIKHFIHMLHTTTDFNKLNNCITQIEKIIKDPLYSTVGSNIHIELYKALLKRLERNKEFIKVIKVGNMKQSIDEGEDIRISIYNILLETSDKFLSYTIACMILDTIITFGVKEQNNSIMVQISTLYKAILKKYEHNFEGLDPEWFKNEIVPGITNPGSKIYDLIWNN</sequence>
<dbReference type="InterPro" id="IPR013932">
    <property type="entry name" value="TATA-bd_TIP120"/>
</dbReference>
<organism evidence="2 3">
    <name type="scientific">Arxiozyma heterogenica</name>
    <dbReference type="NCBI Taxonomy" id="278026"/>
    <lineage>
        <taxon>Eukaryota</taxon>
        <taxon>Fungi</taxon>
        <taxon>Dikarya</taxon>
        <taxon>Ascomycota</taxon>
        <taxon>Saccharomycotina</taxon>
        <taxon>Saccharomycetes</taxon>
        <taxon>Saccharomycetales</taxon>
        <taxon>Saccharomycetaceae</taxon>
        <taxon>Arxiozyma</taxon>
    </lineage>
</organism>
<protein>
    <recommendedName>
        <fullName evidence="1">TATA-binding protein interacting (TIP20) domain-containing protein</fullName>
    </recommendedName>
</protein>
<dbReference type="Proteomes" id="UP001306508">
    <property type="component" value="Unassembled WGS sequence"/>
</dbReference>
<accession>A0AAN7WJ90</accession>
<proteinExistence type="predicted"/>
<dbReference type="Pfam" id="PF08623">
    <property type="entry name" value="TIP120"/>
    <property type="match status" value="1"/>
</dbReference>
<comment type="caution">
    <text evidence="2">The sequence shown here is derived from an EMBL/GenBank/DDBJ whole genome shotgun (WGS) entry which is preliminary data.</text>
</comment>
<evidence type="ECO:0000313" key="3">
    <source>
        <dbReference type="Proteomes" id="UP001306508"/>
    </source>
</evidence>
<dbReference type="AlphaFoldDB" id="A0AAN7WJ90"/>
<feature type="domain" description="TATA-binding protein interacting (TIP20)" evidence="1">
    <location>
        <begin position="455"/>
        <end position="541"/>
    </location>
</feature>
<dbReference type="EMBL" id="JAWIZZ010000047">
    <property type="protein sequence ID" value="KAK5779304.1"/>
    <property type="molecule type" value="Genomic_DNA"/>
</dbReference>
<evidence type="ECO:0000259" key="1">
    <source>
        <dbReference type="Pfam" id="PF08623"/>
    </source>
</evidence>
<keyword evidence="3" id="KW-1185">Reference proteome</keyword>
<evidence type="ECO:0000313" key="2">
    <source>
        <dbReference type="EMBL" id="KAK5779304.1"/>
    </source>
</evidence>
<name>A0AAN7WJ90_9SACH</name>
<gene>
    <name evidence="2" type="ORF">RI543_003194</name>
</gene>